<name>A0A4Y2WMS8_ARAVE</name>
<keyword evidence="1" id="KW-1133">Transmembrane helix</keyword>
<comment type="caution">
    <text evidence="2">The sequence shown here is derived from an EMBL/GenBank/DDBJ whole genome shotgun (WGS) entry which is preliminary data.</text>
</comment>
<keyword evidence="3" id="KW-1185">Reference proteome</keyword>
<sequence>MCDLEKVRPQPPPSLLLELEPAQSCPRFERVLSEQKVPQSVEKRFVTVLLVGLVWFSLVVLTSHFEGTRGLLWDGSCNFKPRSDGRSTPELTHPLLHTSAPHQRKNVWPLRMI</sequence>
<dbReference type="EMBL" id="BGPR01063630">
    <property type="protein sequence ID" value="GBO38803.1"/>
    <property type="molecule type" value="Genomic_DNA"/>
</dbReference>
<evidence type="ECO:0000256" key="1">
    <source>
        <dbReference type="SAM" id="Phobius"/>
    </source>
</evidence>
<gene>
    <name evidence="2" type="ORF">AVEN_90569_1</name>
</gene>
<keyword evidence="1" id="KW-0812">Transmembrane</keyword>
<evidence type="ECO:0000313" key="2">
    <source>
        <dbReference type="EMBL" id="GBO38803.1"/>
    </source>
</evidence>
<dbReference type="AlphaFoldDB" id="A0A4Y2WMS8"/>
<feature type="transmembrane region" description="Helical" evidence="1">
    <location>
        <begin position="45"/>
        <end position="65"/>
    </location>
</feature>
<protein>
    <submittedName>
        <fullName evidence="2">Uncharacterized protein</fullName>
    </submittedName>
</protein>
<organism evidence="2 3">
    <name type="scientific">Araneus ventricosus</name>
    <name type="common">Orbweaver spider</name>
    <name type="synonym">Epeira ventricosa</name>
    <dbReference type="NCBI Taxonomy" id="182803"/>
    <lineage>
        <taxon>Eukaryota</taxon>
        <taxon>Metazoa</taxon>
        <taxon>Ecdysozoa</taxon>
        <taxon>Arthropoda</taxon>
        <taxon>Chelicerata</taxon>
        <taxon>Arachnida</taxon>
        <taxon>Araneae</taxon>
        <taxon>Araneomorphae</taxon>
        <taxon>Entelegynae</taxon>
        <taxon>Araneoidea</taxon>
        <taxon>Araneidae</taxon>
        <taxon>Araneus</taxon>
    </lineage>
</organism>
<evidence type="ECO:0000313" key="3">
    <source>
        <dbReference type="Proteomes" id="UP000499080"/>
    </source>
</evidence>
<keyword evidence="1" id="KW-0472">Membrane</keyword>
<proteinExistence type="predicted"/>
<reference evidence="2 3" key="1">
    <citation type="journal article" date="2019" name="Sci. Rep.">
        <title>Orb-weaving spider Araneus ventricosus genome elucidates the spidroin gene catalogue.</title>
        <authorList>
            <person name="Kono N."/>
            <person name="Nakamura H."/>
            <person name="Ohtoshi R."/>
            <person name="Moran D.A.P."/>
            <person name="Shinohara A."/>
            <person name="Yoshida Y."/>
            <person name="Fujiwara M."/>
            <person name="Mori M."/>
            <person name="Tomita M."/>
            <person name="Arakawa K."/>
        </authorList>
    </citation>
    <scope>NUCLEOTIDE SEQUENCE [LARGE SCALE GENOMIC DNA]</scope>
</reference>
<accession>A0A4Y2WMS8</accession>
<dbReference type="Proteomes" id="UP000499080">
    <property type="component" value="Unassembled WGS sequence"/>
</dbReference>